<sequence length="68" mass="7750">MQLYEYDAQDKAALLHKCPRRTMSGGQCEHPAGHDGPHYRSWPNGSGGYSWTDESETAAVDQYESRRY</sequence>
<reference evidence="3 4" key="1">
    <citation type="submission" date="2015-03" db="EMBL/GenBank/DDBJ databases">
        <authorList>
            <person name="Murphy D."/>
        </authorList>
    </citation>
    <scope>NUCLEOTIDE SEQUENCE [LARGE SCALE GENOMIC DNA]</scope>
    <source>
        <strain evidence="3 4">D16</strain>
    </source>
</reference>
<evidence type="ECO:0000313" key="4">
    <source>
        <dbReference type="Proteomes" id="UP000182227"/>
    </source>
</evidence>
<dbReference type="AlphaFoldDB" id="A0A0U1E0Y2"/>
<evidence type="ECO:0000313" key="3">
    <source>
        <dbReference type="EMBL" id="CQD25319.1"/>
    </source>
</evidence>
<evidence type="ECO:0000313" key="2">
    <source>
        <dbReference type="EMBL" id="CQD15843.1"/>
    </source>
</evidence>
<dbReference type="EMBL" id="CTEF01000002">
    <property type="protein sequence ID" value="CQD15843.1"/>
    <property type="molecule type" value="Genomic_DNA"/>
</dbReference>
<feature type="region of interest" description="Disordered" evidence="1">
    <location>
        <begin position="22"/>
        <end position="68"/>
    </location>
</feature>
<organism evidence="3 4">
    <name type="scientific">Mycolicibacterium conceptionense</name>
    <dbReference type="NCBI Taxonomy" id="451644"/>
    <lineage>
        <taxon>Bacteria</taxon>
        <taxon>Bacillati</taxon>
        <taxon>Actinomycetota</taxon>
        <taxon>Actinomycetes</taxon>
        <taxon>Mycobacteriales</taxon>
        <taxon>Mycobacteriaceae</taxon>
        <taxon>Mycolicibacterium</taxon>
    </lineage>
</organism>
<protein>
    <submittedName>
        <fullName evidence="3">Uncharacterized protein</fullName>
    </submittedName>
</protein>
<proteinExistence type="predicted"/>
<name>A0A0U1E0Y2_9MYCO</name>
<accession>A0A0U1E0Y2</accession>
<dbReference type="EMBL" id="CTEF01000011">
    <property type="protein sequence ID" value="CQD25319.1"/>
    <property type="molecule type" value="Genomic_DNA"/>
</dbReference>
<evidence type="ECO:0000256" key="1">
    <source>
        <dbReference type="SAM" id="MobiDB-lite"/>
    </source>
</evidence>
<dbReference type="Proteomes" id="UP000182227">
    <property type="component" value="Unassembled WGS sequence"/>
</dbReference>
<gene>
    <name evidence="2" type="ORF">BN970_03338</name>
    <name evidence="3" type="ORF">BN970_07121</name>
</gene>